<organism evidence="2 3">
    <name type="scientific">Pseudoalteromonas luteoviolacea S4054</name>
    <dbReference type="NCBI Taxonomy" id="1129367"/>
    <lineage>
        <taxon>Bacteria</taxon>
        <taxon>Pseudomonadati</taxon>
        <taxon>Pseudomonadota</taxon>
        <taxon>Gammaproteobacteria</taxon>
        <taxon>Alteromonadales</taxon>
        <taxon>Pseudoalteromonadaceae</taxon>
        <taxon>Pseudoalteromonas</taxon>
    </lineage>
</organism>
<dbReference type="InterPro" id="IPR039556">
    <property type="entry name" value="ICL/PEPM"/>
</dbReference>
<gene>
    <name evidence="2" type="ORF">N479_00375</name>
</gene>
<dbReference type="PATRIC" id="fig|1129367.4.peg.79"/>
<sequence>MIEFKQLHQQNTPLLLANVWDATSAKCAEQAGYQAIGTSSAALAAVLGYEDGEHIPFEELLFVVRRIAASSSLPLSVDIESGFSTKPHTIANHIQQLAELGVVGVNIEDSRVKEARTLCNKDEFATLLQEVRSELTARDVPMFINVRCDAFLLRVENAVDEALIRASSYQAAGADGLFFPCIAHEQDIIKVVKATSLPINVMAIPSLPDIDTLTQLGVKRISTGNFAQIAMNEQLSAKLLQLKAQSSCSVLFE</sequence>
<dbReference type="Gene3D" id="3.20.20.60">
    <property type="entry name" value="Phosphoenolpyruvate-binding domains"/>
    <property type="match status" value="1"/>
</dbReference>
<dbReference type="InterPro" id="IPR040442">
    <property type="entry name" value="Pyrv_kinase-like_dom_sf"/>
</dbReference>
<dbReference type="PANTHER" id="PTHR42905:SF16">
    <property type="entry name" value="CARBOXYPHOSPHONOENOLPYRUVATE PHOSPHONOMUTASE-LIKE PROTEIN (AFU_ORTHOLOGUE AFUA_5G07230)"/>
    <property type="match status" value="1"/>
</dbReference>
<accession>A0A0F6AIM7</accession>
<keyword evidence="1" id="KW-0479">Metal-binding</keyword>
<reference evidence="2 3" key="1">
    <citation type="journal article" date="2015" name="BMC Genomics">
        <title>Genome mining reveals unlocked bioactive potential of marine Gram-negative bacteria.</title>
        <authorList>
            <person name="Machado H."/>
            <person name="Sonnenschein E.C."/>
            <person name="Melchiorsen J."/>
            <person name="Gram L."/>
        </authorList>
    </citation>
    <scope>NUCLEOTIDE SEQUENCE [LARGE SCALE GENOMIC DNA]</scope>
    <source>
        <strain evidence="2 3">S4054</strain>
    </source>
</reference>
<comment type="caution">
    <text evidence="2">The sequence shown here is derived from an EMBL/GenBank/DDBJ whole genome shotgun (WGS) entry which is preliminary data.</text>
</comment>
<dbReference type="Proteomes" id="UP000033434">
    <property type="component" value="Unassembled WGS sequence"/>
</dbReference>
<name>A0A0F6AIM7_9GAMM</name>
<dbReference type="AlphaFoldDB" id="A0A0F6AIM7"/>
<proteinExistence type="predicted"/>
<evidence type="ECO:0008006" key="4">
    <source>
        <dbReference type="Google" id="ProtNLM"/>
    </source>
</evidence>
<dbReference type="EMBL" id="AUXW01000001">
    <property type="protein sequence ID" value="KKE85861.1"/>
    <property type="molecule type" value="Genomic_DNA"/>
</dbReference>
<dbReference type="GO" id="GO:0003824">
    <property type="term" value="F:catalytic activity"/>
    <property type="evidence" value="ECO:0007669"/>
    <property type="project" value="InterPro"/>
</dbReference>
<evidence type="ECO:0000256" key="1">
    <source>
        <dbReference type="ARBA" id="ARBA00022723"/>
    </source>
</evidence>
<evidence type="ECO:0000313" key="2">
    <source>
        <dbReference type="EMBL" id="KKE85861.1"/>
    </source>
</evidence>
<protein>
    <recommendedName>
        <fullName evidence="4">Carboxyvinyl-carboxyphosphonate phosphorylmutase</fullName>
    </recommendedName>
</protein>
<dbReference type="Pfam" id="PF13714">
    <property type="entry name" value="PEP_mutase"/>
    <property type="match status" value="1"/>
</dbReference>
<dbReference type="SUPFAM" id="SSF51621">
    <property type="entry name" value="Phosphoenolpyruvate/pyruvate domain"/>
    <property type="match status" value="1"/>
</dbReference>
<dbReference type="GO" id="GO:0046872">
    <property type="term" value="F:metal ion binding"/>
    <property type="evidence" value="ECO:0007669"/>
    <property type="project" value="UniProtKB-KW"/>
</dbReference>
<dbReference type="PANTHER" id="PTHR42905">
    <property type="entry name" value="PHOSPHOENOLPYRUVATE CARBOXYLASE"/>
    <property type="match status" value="1"/>
</dbReference>
<evidence type="ECO:0000313" key="3">
    <source>
        <dbReference type="Proteomes" id="UP000033434"/>
    </source>
</evidence>
<dbReference type="InterPro" id="IPR015813">
    <property type="entry name" value="Pyrv/PenolPyrv_kinase-like_dom"/>
</dbReference>
<dbReference type="CDD" id="cd00377">
    <property type="entry name" value="ICL_PEPM"/>
    <property type="match status" value="1"/>
</dbReference>